<evidence type="ECO:0000313" key="7">
    <source>
        <dbReference type="EMBL" id="MDX8480411.1"/>
    </source>
</evidence>
<gene>
    <name evidence="7" type="ORF">RFN28_18360</name>
</gene>
<evidence type="ECO:0000256" key="2">
    <source>
        <dbReference type="ARBA" id="ARBA00022692"/>
    </source>
</evidence>
<comment type="subcellular location">
    <subcellularLocation>
        <location evidence="1">Membrane</location>
    </subcellularLocation>
</comment>
<protein>
    <submittedName>
        <fullName evidence="7">Sterol desaturase family protein</fullName>
        <ecNumber evidence="7">1.-.-.-</ecNumber>
    </submittedName>
</protein>
<evidence type="ECO:0000256" key="5">
    <source>
        <dbReference type="SAM" id="Phobius"/>
    </source>
</evidence>
<dbReference type="PANTHER" id="PTHR11863">
    <property type="entry name" value="STEROL DESATURASE"/>
    <property type="match status" value="1"/>
</dbReference>
<evidence type="ECO:0000259" key="6">
    <source>
        <dbReference type="Pfam" id="PF04116"/>
    </source>
</evidence>
<keyword evidence="3 5" id="KW-1133">Transmembrane helix</keyword>
<dbReference type="Proteomes" id="UP001287059">
    <property type="component" value="Unassembled WGS sequence"/>
</dbReference>
<keyword evidence="8" id="KW-1185">Reference proteome</keyword>
<keyword evidence="2 5" id="KW-0812">Transmembrane</keyword>
<keyword evidence="7" id="KW-0560">Oxidoreductase</keyword>
<dbReference type="RefSeq" id="WP_320288737.1">
    <property type="nucleotide sequence ID" value="NZ_JAVIIW010000021.1"/>
</dbReference>
<feature type="transmembrane region" description="Helical" evidence="5">
    <location>
        <begin position="44"/>
        <end position="66"/>
    </location>
</feature>
<feature type="transmembrane region" description="Helical" evidence="5">
    <location>
        <begin position="144"/>
        <end position="164"/>
    </location>
</feature>
<name>A0ABU4Y137_9HYPH</name>
<evidence type="ECO:0000256" key="3">
    <source>
        <dbReference type="ARBA" id="ARBA00022989"/>
    </source>
</evidence>
<dbReference type="GO" id="GO:0016491">
    <property type="term" value="F:oxidoreductase activity"/>
    <property type="evidence" value="ECO:0007669"/>
    <property type="project" value="UniProtKB-KW"/>
</dbReference>
<dbReference type="InterPro" id="IPR006694">
    <property type="entry name" value="Fatty_acid_hydroxylase"/>
</dbReference>
<keyword evidence="4 5" id="KW-0472">Membrane</keyword>
<sequence length="273" mass="31091">MFDLIDFKAMLVIALIFIPLEQLLPLHAEQPLTRRHWLNDVFYLLFNGIVIKFGLLVVVGAAMLLVERLIPPALPAAIRSQPVWLQALEVLVIADIGFYLAHRAFHAVPFLWRFHAIHHSIEEMDWLAAHRVHPVDQILTKSASLLPVLALGYSGEAIFIYVLIYQWQSVFIHSNTRIRFGPLKWLLASPQFHHWHHANERRAFDKNFAGQLPLLDLLCCTLYMPDRMPEKYGVDAPVPQLYHRQLVYPLISETDAGPVSPAVEAVPAAAKPD</sequence>
<comment type="caution">
    <text evidence="7">The sequence shown here is derived from an EMBL/GenBank/DDBJ whole genome shotgun (WGS) entry which is preliminary data.</text>
</comment>
<reference evidence="7 8" key="1">
    <citation type="submission" date="2023-08" db="EMBL/GenBank/DDBJ databases">
        <title>Implementing the SeqCode for naming new Mesorhizobium species isolated from Vachellia karroo root nodules.</title>
        <authorList>
            <person name="Van Lill M."/>
        </authorList>
    </citation>
    <scope>NUCLEOTIDE SEQUENCE [LARGE SCALE GENOMIC DNA]</scope>
    <source>
        <strain evidence="7 8">VK24D</strain>
    </source>
</reference>
<organism evidence="7 8">
    <name type="scientific">Mesorhizobium album</name>
    <dbReference type="NCBI Taxonomy" id="3072314"/>
    <lineage>
        <taxon>Bacteria</taxon>
        <taxon>Pseudomonadati</taxon>
        <taxon>Pseudomonadota</taxon>
        <taxon>Alphaproteobacteria</taxon>
        <taxon>Hyphomicrobiales</taxon>
        <taxon>Phyllobacteriaceae</taxon>
        <taxon>Mesorhizobium</taxon>
    </lineage>
</organism>
<proteinExistence type="predicted"/>
<accession>A0ABU4Y137</accession>
<evidence type="ECO:0000256" key="4">
    <source>
        <dbReference type="ARBA" id="ARBA00023136"/>
    </source>
</evidence>
<evidence type="ECO:0000313" key="8">
    <source>
        <dbReference type="Proteomes" id="UP001287059"/>
    </source>
</evidence>
<dbReference type="InterPro" id="IPR050307">
    <property type="entry name" value="Sterol_Desaturase_Related"/>
</dbReference>
<dbReference type="EC" id="1.-.-.-" evidence="7"/>
<dbReference type="Pfam" id="PF04116">
    <property type="entry name" value="FA_hydroxylase"/>
    <property type="match status" value="1"/>
</dbReference>
<dbReference type="EMBL" id="JAVIIW010000021">
    <property type="protein sequence ID" value="MDX8480411.1"/>
    <property type="molecule type" value="Genomic_DNA"/>
</dbReference>
<evidence type="ECO:0000256" key="1">
    <source>
        <dbReference type="ARBA" id="ARBA00004370"/>
    </source>
</evidence>
<feature type="domain" description="Fatty acid hydroxylase" evidence="6">
    <location>
        <begin position="90"/>
        <end position="221"/>
    </location>
</feature>